<feature type="region of interest" description="Disordered" evidence="1">
    <location>
        <begin position="170"/>
        <end position="191"/>
    </location>
</feature>
<reference evidence="3 4" key="1">
    <citation type="journal article" date="2014" name="Agronomy (Basel)">
        <title>A Draft Genome Sequence for Ensete ventricosum, the Drought-Tolerant Tree Against Hunger.</title>
        <authorList>
            <person name="Harrison J."/>
            <person name="Moore K.A."/>
            <person name="Paszkiewicz K."/>
            <person name="Jones T."/>
            <person name="Grant M."/>
            <person name="Ambacheew D."/>
            <person name="Muzemil S."/>
            <person name="Studholme D.J."/>
        </authorList>
    </citation>
    <scope>NUCLEOTIDE SEQUENCE [LARGE SCALE GENOMIC DNA]</scope>
</reference>
<protein>
    <submittedName>
        <fullName evidence="3">Uncharacterized protein</fullName>
    </submittedName>
</protein>
<gene>
    <name evidence="3" type="ORF">B296_00025017</name>
</gene>
<keyword evidence="2" id="KW-0812">Transmembrane</keyword>
<feature type="transmembrane region" description="Helical" evidence="2">
    <location>
        <begin position="260"/>
        <end position="280"/>
    </location>
</feature>
<feature type="compositionally biased region" description="Basic and acidic residues" evidence="1">
    <location>
        <begin position="171"/>
        <end position="183"/>
    </location>
</feature>
<evidence type="ECO:0000313" key="3">
    <source>
        <dbReference type="EMBL" id="RRT79663.1"/>
    </source>
</evidence>
<sequence length="286" mass="31620">MESQMGQRLVMRTPGWVIVVVMSLIRRVRRVSHGRLDDLTAKGCNQLKSIQGWTRHACREEVGFWAISLCIVLEMRRTLKGDVIGSLVNHASYDKMCMGMPLSVVDLMASWTRRPNAFPSMGPSSADRQFLFVRLHIREAGDESGRNTLTTINRDAVTYWSMWAPPCLASTREKEETSGKEEDGTMSSAARPSGACLKCLLVVFAVASALCVSGPALYWRFKKGFASTQSLSSSSHPGCAPCVCDCPPPLSLDAIAPGDLSFLLPFLFLSRIVHFLGSYYEFLMLP</sequence>
<keyword evidence="2" id="KW-1133">Transmembrane helix</keyword>
<keyword evidence="2" id="KW-0472">Membrane</keyword>
<evidence type="ECO:0000256" key="2">
    <source>
        <dbReference type="SAM" id="Phobius"/>
    </source>
</evidence>
<dbReference type="EMBL" id="AMZH03001340">
    <property type="protein sequence ID" value="RRT79663.1"/>
    <property type="molecule type" value="Genomic_DNA"/>
</dbReference>
<name>A0A427ATT9_ENSVE</name>
<dbReference type="Proteomes" id="UP000287651">
    <property type="component" value="Unassembled WGS sequence"/>
</dbReference>
<proteinExistence type="predicted"/>
<dbReference type="InterPro" id="IPR010471">
    <property type="entry name" value="DUF1068"/>
</dbReference>
<evidence type="ECO:0000256" key="1">
    <source>
        <dbReference type="SAM" id="MobiDB-lite"/>
    </source>
</evidence>
<comment type="caution">
    <text evidence="3">The sequence shown here is derived from an EMBL/GenBank/DDBJ whole genome shotgun (WGS) entry which is preliminary data.</text>
</comment>
<accession>A0A427ATT9</accession>
<dbReference type="AlphaFoldDB" id="A0A427ATT9"/>
<organism evidence="3 4">
    <name type="scientific">Ensete ventricosum</name>
    <name type="common">Abyssinian banana</name>
    <name type="synonym">Musa ensete</name>
    <dbReference type="NCBI Taxonomy" id="4639"/>
    <lineage>
        <taxon>Eukaryota</taxon>
        <taxon>Viridiplantae</taxon>
        <taxon>Streptophyta</taxon>
        <taxon>Embryophyta</taxon>
        <taxon>Tracheophyta</taxon>
        <taxon>Spermatophyta</taxon>
        <taxon>Magnoliopsida</taxon>
        <taxon>Liliopsida</taxon>
        <taxon>Zingiberales</taxon>
        <taxon>Musaceae</taxon>
        <taxon>Ensete</taxon>
    </lineage>
</organism>
<feature type="transmembrane region" description="Helical" evidence="2">
    <location>
        <begin position="195"/>
        <end position="218"/>
    </location>
</feature>
<dbReference type="Pfam" id="PF06364">
    <property type="entry name" value="DUF1068"/>
    <property type="match status" value="1"/>
</dbReference>
<evidence type="ECO:0000313" key="4">
    <source>
        <dbReference type="Proteomes" id="UP000287651"/>
    </source>
</evidence>